<dbReference type="Proteomes" id="UP001233172">
    <property type="component" value="Unassembled WGS sequence"/>
</dbReference>
<evidence type="ECO:0000259" key="2">
    <source>
        <dbReference type="PROSITE" id="PS50041"/>
    </source>
</evidence>
<dbReference type="EMBL" id="JASAOG010000029">
    <property type="protein sequence ID" value="KAK0061676.1"/>
    <property type="molecule type" value="Genomic_DNA"/>
</dbReference>
<evidence type="ECO:0000313" key="3">
    <source>
        <dbReference type="EMBL" id="KAK0061676.1"/>
    </source>
</evidence>
<dbReference type="AlphaFoldDB" id="A0AAD8BVK8"/>
<protein>
    <submittedName>
        <fullName evidence="3">C-type lectin domain family 3 member A-like isoform X2</fullName>
    </submittedName>
</protein>
<organism evidence="3 4">
    <name type="scientific">Biomphalaria pfeifferi</name>
    <name type="common">Bloodfluke planorb</name>
    <name type="synonym">Freshwater snail</name>
    <dbReference type="NCBI Taxonomy" id="112525"/>
    <lineage>
        <taxon>Eukaryota</taxon>
        <taxon>Metazoa</taxon>
        <taxon>Spiralia</taxon>
        <taxon>Lophotrochozoa</taxon>
        <taxon>Mollusca</taxon>
        <taxon>Gastropoda</taxon>
        <taxon>Heterobranchia</taxon>
        <taxon>Euthyneura</taxon>
        <taxon>Panpulmonata</taxon>
        <taxon>Hygrophila</taxon>
        <taxon>Lymnaeoidea</taxon>
        <taxon>Planorbidae</taxon>
        <taxon>Biomphalaria</taxon>
    </lineage>
</organism>
<name>A0AAD8BVK8_BIOPF</name>
<dbReference type="Gene3D" id="3.10.100.10">
    <property type="entry name" value="Mannose-Binding Protein A, subunit A"/>
    <property type="match status" value="1"/>
</dbReference>
<keyword evidence="1" id="KW-0732">Signal</keyword>
<dbReference type="InterPro" id="IPR016186">
    <property type="entry name" value="C-type_lectin-like/link_sf"/>
</dbReference>
<feature type="domain" description="C-type lectin" evidence="2">
    <location>
        <begin position="202"/>
        <end position="307"/>
    </location>
</feature>
<reference evidence="3" key="2">
    <citation type="submission" date="2023-04" db="EMBL/GenBank/DDBJ databases">
        <authorList>
            <person name="Bu L."/>
            <person name="Lu L."/>
            <person name="Laidemitt M.R."/>
            <person name="Zhang S.M."/>
            <person name="Mutuku M."/>
            <person name="Mkoji G."/>
            <person name="Steinauer M."/>
            <person name="Loker E.S."/>
        </authorList>
    </citation>
    <scope>NUCLEOTIDE SEQUENCE</scope>
    <source>
        <strain evidence="3">KasaAsao</strain>
        <tissue evidence="3">Whole Snail</tissue>
    </source>
</reference>
<feature type="signal peptide" evidence="1">
    <location>
        <begin position="1"/>
        <end position="18"/>
    </location>
</feature>
<comment type="caution">
    <text evidence="3">The sequence shown here is derived from an EMBL/GenBank/DDBJ whole genome shotgun (WGS) entry which is preliminary data.</text>
</comment>
<dbReference type="InterPro" id="IPR016187">
    <property type="entry name" value="CTDL_fold"/>
</dbReference>
<dbReference type="SMART" id="SM00034">
    <property type="entry name" value="CLECT"/>
    <property type="match status" value="1"/>
</dbReference>
<dbReference type="InterPro" id="IPR001304">
    <property type="entry name" value="C-type_lectin-like"/>
</dbReference>
<proteinExistence type="predicted"/>
<evidence type="ECO:0000256" key="1">
    <source>
        <dbReference type="SAM" id="SignalP"/>
    </source>
</evidence>
<sequence length="330" mass="37447">MMELFLVLIYLFCHQIYSVQCLLLTTSPRVILQDATDKLVVNCTYDTGSDQSLTSLTSLTVSRMSNLSSFQYQVLSSVDSFTGVTTSQENLTSAGLIDNAGQSYLTLTWKNPLTITQGDYKCDAIGLNSAGQPLTLSLTVNVTDVSSEIDLLKAEIVHLRNTIGYLETQVQTLFRNTSSFVSTWSERMNGAQKTLFETSEIYNGSQYYLYKDSPSLIPMVAEATCQIYGGHLAELQTSDEYDYVISFIENFSWVRFLLVGGSQYGEAGNWVYPYSNESLQYFRWAEAFPFYSMAHDCLILWDVYNWNMTNQLCTMDQSQWPIYYLCEVEI</sequence>
<accession>A0AAD8BVK8</accession>
<feature type="chain" id="PRO_5042086237" evidence="1">
    <location>
        <begin position="19"/>
        <end position="330"/>
    </location>
</feature>
<dbReference type="PROSITE" id="PS50041">
    <property type="entry name" value="C_TYPE_LECTIN_2"/>
    <property type="match status" value="1"/>
</dbReference>
<dbReference type="SUPFAM" id="SSF56436">
    <property type="entry name" value="C-type lectin-like"/>
    <property type="match status" value="1"/>
</dbReference>
<evidence type="ECO:0000313" key="4">
    <source>
        <dbReference type="Proteomes" id="UP001233172"/>
    </source>
</evidence>
<reference evidence="3" key="1">
    <citation type="journal article" date="2023" name="PLoS Negl. Trop. Dis.">
        <title>A genome sequence for Biomphalaria pfeifferi, the major vector snail for the human-infecting parasite Schistosoma mansoni.</title>
        <authorList>
            <person name="Bu L."/>
            <person name="Lu L."/>
            <person name="Laidemitt M.R."/>
            <person name="Zhang S.M."/>
            <person name="Mutuku M."/>
            <person name="Mkoji G."/>
            <person name="Steinauer M."/>
            <person name="Loker E.S."/>
        </authorList>
    </citation>
    <scope>NUCLEOTIDE SEQUENCE</scope>
    <source>
        <strain evidence="3">KasaAsao</strain>
    </source>
</reference>
<gene>
    <name evidence="3" type="ORF">Bpfe_009058</name>
</gene>
<keyword evidence="4" id="KW-1185">Reference proteome</keyword>
<dbReference type="CDD" id="cd00037">
    <property type="entry name" value="CLECT"/>
    <property type="match status" value="1"/>
</dbReference>